<dbReference type="Proteomes" id="UP001163846">
    <property type="component" value="Unassembled WGS sequence"/>
</dbReference>
<keyword evidence="1" id="KW-0812">Transmembrane</keyword>
<evidence type="ECO:0000256" key="1">
    <source>
        <dbReference type="SAM" id="Phobius"/>
    </source>
</evidence>
<accession>A0AA38P5G0</accession>
<gene>
    <name evidence="2" type="ORF">F5878DRAFT_259910</name>
</gene>
<sequence length="142" mass="16101">MNGQLDPLGSSSTLSIRPPPFLRVLFFLPITMALLPFLPSATPRLNNTSTTTIRHMEALGGMYEKTLEMMEKVAQMKGEGHSTITIAHCIKLGPQTGRIIFNEIYRRAGLDRLSFSEGRSERLRSMYFEDQIQKYILLPKLL</sequence>
<dbReference type="AlphaFoldDB" id="A0AA38P5G0"/>
<dbReference type="EMBL" id="MU806321">
    <property type="protein sequence ID" value="KAJ3836421.1"/>
    <property type="molecule type" value="Genomic_DNA"/>
</dbReference>
<evidence type="ECO:0000313" key="2">
    <source>
        <dbReference type="EMBL" id="KAJ3836421.1"/>
    </source>
</evidence>
<reference evidence="2" key="1">
    <citation type="submission" date="2022-08" db="EMBL/GenBank/DDBJ databases">
        <authorList>
            <consortium name="DOE Joint Genome Institute"/>
            <person name="Min B."/>
            <person name="Riley R."/>
            <person name="Sierra-Patev S."/>
            <person name="Naranjo-Ortiz M."/>
            <person name="Looney B."/>
            <person name="Konkel Z."/>
            <person name="Slot J.C."/>
            <person name="Sakamoto Y."/>
            <person name="Steenwyk J.L."/>
            <person name="Rokas A."/>
            <person name="Carro J."/>
            <person name="Camarero S."/>
            <person name="Ferreira P."/>
            <person name="Molpeceres G."/>
            <person name="Ruiz-Duenas F.J."/>
            <person name="Serrano A."/>
            <person name="Henrissat B."/>
            <person name="Drula E."/>
            <person name="Hughes K.W."/>
            <person name="Mata J.L."/>
            <person name="Ishikawa N.K."/>
            <person name="Vargas-Isla R."/>
            <person name="Ushijima S."/>
            <person name="Smith C.A."/>
            <person name="Ahrendt S."/>
            <person name="Andreopoulos W."/>
            <person name="He G."/>
            <person name="Labutti K."/>
            <person name="Lipzen A."/>
            <person name="Ng V."/>
            <person name="Sandor L."/>
            <person name="Barry K."/>
            <person name="Martinez A.T."/>
            <person name="Xiao Y."/>
            <person name="Gibbons J.G."/>
            <person name="Terashima K."/>
            <person name="Hibbett D.S."/>
            <person name="Grigoriev I.V."/>
        </authorList>
    </citation>
    <scope>NUCLEOTIDE SEQUENCE</scope>
    <source>
        <strain evidence="2">TFB9207</strain>
    </source>
</reference>
<feature type="transmembrane region" description="Helical" evidence="1">
    <location>
        <begin position="20"/>
        <end position="38"/>
    </location>
</feature>
<protein>
    <submittedName>
        <fullName evidence="2">Uncharacterized protein</fullName>
    </submittedName>
</protein>
<keyword evidence="1" id="KW-0472">Membrane</keyword>
<name>A0AA38P5G0_9AGAR</name>
<keyword evidence="3" id="KW-1185">Reference proteome</keyword>
<proteinExistence type="predicted"/>
<evidence type="ECO:0000313" key="3">
    <source>
        <dbReference type="Proteomes" id="UP001163846"/>
    </source>
</evidence>
<comment type="caution">
    <text evidence="2">The sequence shown here is derived from an EMBL/GenBank/DDBJ whole genome shotgun (WGS) entry which is preliminary data.</text>
</comment>
<keyword evidence="1" id="KW-1133">Transmembrane helix</keyword>
<organism evidence="2 3">
    <name type="scientific">Lentinula raphanica</name>
    <dbReference type="NCBI Taxonomy" id="153919"/>
    <lineage>
        <taxon>Eukaryota</taxon>
        <taxon>Fungi</taxon>
        <taxon>Dikarya</taxon>
        <taxon>Basidiomycota</taxon>
        <taxon>Agaricomycotina</taxon>
        <taxon>Agaricomycetes</taxon>
        <taxon>Agaricomycetidae</taxon>
        <taxon>Agaricales</taxon>
        <taxon>Marasmiineae</taxon>
        <taxon>Omphalotaceae</taxon>
        <taxon>Lentinula</taxon>
    </lineage>
</organism>